<dbReference type="RefSeq" id="WP_115868641.1">
    <property type="nucleotide sequence ID" value="NZ_QREG01000012.1"/>
</dbReference>
<dbReference type="Pfam" id="PF22422">
    <property type="entry name" value="MGH1-like_GH"/>
    <property type="match status" value="1"/>
</dbReference>
<keyword evidence="3" id="KW-1185">Reference proteome</keyword>
<dbReference type="InterPro" id="IPR012341">
    <property type="entry name" value="6hp_glycosidase-like_sf"/>
</dbReference>
<dbReference type="SUPFAM" id="SSF48208">
    <property type="entry name" value="Six-hairpin glycosidases"/>
    <property type="match status" value="1"/>
</dbReference>
<feature type="domain" description="Mannosylglycerate hydrolase MGH1-like glycoside hydrolase" evidence="1">
    <location>
        <begin position="417"/>
        <end position="523"/>
    </location>
</feature>
<dbReference type="PANTHER" id="PTHR10412:SF10">
    <property type="entry name" value="GLYCOSYL HYDROLASE FAMILY 63 C-TERMINAL DOMAIN-CONTAINING PROTEIN"/>
    <property type="match status" value="1"/>
</dbReference>
<dbReference type="PANTHER" id="PTHR10412">
    <property type="entry name" value="MANNOSYL-OLIGOSACCHARIDE GLUCOSIDASE"/>
    <property type="match status" value="1"/>
</dbReference>
<dbReference type="OrthoDB" id="9781878at2"/>
<evidence type="ECO:0000259" key="1">
    <source>
        <dbReference type="Pfam" id="PF22422"/>
    </source>
</evidence>
<dbReference type="EMBL" id="QREG01000012">
    <property type="protein sequence ID" value="RED97488.1"/>
    <property type="molecule type" value="Genomic_DNA"/>
</dbReference>
<comment type="caution">
    <text evidence="2">The sequence shown here is derived from an EMBL/GenBank/DDBJ whole genome shotgun (WGS) entry which is preliminary data.</text>
</comment>
<gene>
    <name evidence="2" type="ORF">C7460_11298</name>
</gene>
<accession>A0A3D9L351</accession>
<dbReference type="InterPro" id="IPR008928">
    <property type="entry name" value="6-hairpin_glycosidase_sf"/>
</dbReference>
<dbReference type="InterPro" id="IPR004888">
    <property type="entry name" value="Glycoside_hydrolase_63"/>
</dbReference>
<sequence>MTQEEKRLEACRKGIPWKEWGPYLSERQWATVREDYTESGNAWESIVHDQARSKSYRWGEDGIGGFSNSDQRICFSWAFWNGKDTILKERLFGLTGHEGNHGEDVKELYYYLDSTPTHSYMKMLYKYPIQEFPYSKLVLENQKRSKEEREYELIDTGVFDDDNYFDIYMEYAKASPDEFLLKAEIHNRSKKAAKITVLPTVWFRNTWSSGRDKRIPKITEVKPGEMLLEHHLLGNFHIYADEQVKEQVFCDNATNRVRLYGVPNKQSKYPKDGINDYIIDGKKSVNPEKVGTKASAVFNLEIPAGGSKTVKIRVSPNECTAPFKDYDEIFENAVAEADSFYRAKQAKVIDKELRNIQRQAWAGMMWSKQFYYYNIRNWLHGDPGRMKPAESRKKGRNSDWQHLYNSDILSMPDKWEYPWYAAWDLAFHCIPIARIDSDFAKDQLLLLLKERYMHPNGQIPAYEWNFSDVNPPVHAWAVLRVFQIDRYQNGTPDYDFLKRSFHKLLMNFTWWVNRKDTEGNNVFEGGFLGLDNIGVFDRNHPIVEDAKLEQADSTSWMAMFSLNMLRISLDLSMHSPEYQDMAIKFFEHFLYIAGAMNSIGDTDVDLWDEEDNFYYDVMHTPDAPNQRMKVRSMVGLIPLFAIEILKAEVYNKLPEFREKLEFFLKERPKLASLVSRWEKPGKGERRLMSILRGFRMKKIIERMLDEDEFLSAYGIRALSKYHEKHPYRFEIEDKVLEVAYLPGESDSSFFGGNSNWRGPIWFPVNYLILESLLKFSYYYGEEYKVEFPIGSGEEHTLLEVTREICLRLISIFTKDENGNRPVYGDNEKFQKDPHFRDHILFYEYFNGDTGEGLGASHQTGWTGLVAELIHRYHWN</sequence>
<dbReference type="AlphaFoldDB" id="A0A3D9L351"/>
<organism evidence="2 3">
    <name type="scientific">Marinoscillum furvescens DSM 4134</name>
    <dbReference type="NCBI Taxonomy" id="1122208"/>
    <lineage>
        <taxon>Bacteria</taxon>
        <taxon>Pseudomonadati</taxon>
        <taxon>Bacteroidota</taxon>
        <taxon>Cytophagia</taxon>
        <taxon>Cytophagales</taxon>
        <taxon>Reichenbachiellaceae</taxon>
        <taxon>Marinoscillum</taxon>
    </lineage>
</organism>
<evidence type="ECO:0000313" key="2">
    <source>
        <dbReference type="EMBL" id="RED97488.1"/>
    </source>
</evidence>
<name>A0A3D9L351_MARFU</name>
<reference evidence="2 3" key="1">
    <citation type="submission" date="2018-07" db="EMBL/GenBank/DDBJ databases">
        <title>Genomic Encyclopedia of Type Strains, Phase IV (KMG-IV): sequencing the most valuable type-strain genomes for metagenomic binning, comparative biology and taxonomic classification.</title>
        <authorList>
            <person name="Goeker M."/>
        </authorList>
    </citation>
    <scope>NUCLEOTIDE SEQUENCE [LARGE SCALE GENOMIC DNA]</scope>
    <source>
        <strain evidence="2 3">DSM 4134</strain>
    </source>
</reference>
<dbReference type="Gene3D" id="1.50.10.10">
    <property type="match status" value="1"/>
</dbReference>
<dbReference type="GO" id="GO:0009311">
    <property type="term" value="P:oligosaccharide metabolic process"/>
    <property type="evidence" value="ECO:0007669"/>
    <property type="project" value="InterPro"/>
</dbReference>
<proteinExistence type="predicted"/>
<dbReference type="InterPro" id="IPR054491">
    <property type="entry name" value="MGH1-like_GH"/>
</dbReference>
<dbReference type="GO" id="GO:0004573">
    <property type="term" value="F:Glc3Man9GlcNAc2 oligosaccharide glucosidase activity"/>
    <property type="evidence" value="ECO:0007669"/>
    <property type="project" value="InterPro"/>
</dbReference>
<dbReference type="Proteomes" id="UP000256779">
    <property type="component" value="Unassembled WGS sequence"/>
</dbReference>
<evidence type="ECO:0000313" key="3">
    <source>
        <dbReference type="Proteomes" id="UP000256779"/>
    </source>
</evidence>
<protein>
    <recommendedName>
        <fullName evidence="1">Mannosylglycerate hydrolase MGH1-like glycoside hydrolase domain-containing protein</fullName>
    </recommendedName>
</protein>